<keyword evidence="5" id="KW-1185">Reference proteome</keyword>
<dbReference type="SUPFAM" id="SSF140383">
    <property type="entry name" value="BSD domain-like"/>
    <property type="match status" value="1"/>
</dbReference>
<evidence type="ECO:0000313" key="4">
    <source>
        <dbReference type="EMBL" id="KAF9613837.1"/>
    </source>
</evidence>
<evidence type="ECO:0000256" key="2">
    <source>
        <dbReference type="SAM" id="SignalP"/>
    </source>
</evidence>
<dbReference type="InterPro" id="IPR005607">
    <property type="entry name" value="BSD_dom"/>
</dbReference>
<feature type="signal peptide" evidence="2">
    <location>
        <begin position="1"/>
        <end position="17"/>
    </location>
</feature>
<dbReference type="Proteomes" id="UP000631114">
    <property type="component" value="Unassembled WGS sequence"/>
</dbReference>
<feature type="chain" id="PRO_5032732148" description="BSD domain-containing protein" evidence="2">
    <location>
        <begin position="18"/>
        <end position="274"/>
    </location>
</feature>
<feature type="region of interest" description="Disordered" evidence="1">
    <location>
        <begin position="202"/>
        <end position="274"/>
    </location>
</feature>
<name>A0A835M2C9_9MAGN</name>
<gene>
    <name evidence="4" type="ORF">IFM89_012369</name>
</gene>
<reference evidence="4 5" key="1">
    <citation type="submission" date="2020-10" db="EMBL/GenBank/DDBJ databases">
        <title>The Coptis chinensis genome and diversification of protoberbering-type alkaloids.</title>
        <authorList>
            <person name="Wang B."/>
            <person name="Shu S."/>
            <person name="Song C."/>
            <person name="Liu Y."/>
        </authorList>
    </citation>
    <scope>NUCLEOTIDE SEQUENCE [LARGE SCALE GENOMIC DNA]</scope>
    <source>
        <strain evidence="4">HL-2020</strain>
        <tissue evidence="4">Leaf</tissue>
    </source>
</reference>
<evidence type="ECO:0000313" key="5">
    <source>
        <dbReference type="Proteomes" id="UP000631114"/>
    </source>
</evidence>
<proteinExistence type="predicted"/>
<dbReference type="PANTHER" id="PTHR31923:SF9">
    <property type="entry name" value="BSD DOMAIN-CONTAINING PROTEIN"/>
    <property type="match status" value="1"/>
</dbReference>
<dbReference type="PROSITE" id="PS50858">
    <property type="entry name" value="BSD"/>
    <property type="match status" value="1"/>
</dbReference>
<feature type="compositionally biased region" description="Polar residues" evidence="1">
    <location>
        <begin position="213"/>
        <end position="249"/>
    </location>
</feature>
<dbReference type="Pfam" id="PF03909">
    <property type="entry name" value="BSD"/>
    <property type="match status" value="1"/>
</dbReference>
<accession>A0A835M2C9</accession>
<comment type="caution">
    <text evidence="4">The sequence shown here is derived from an EMBL/GenBank/DDBJ whole genome shotgun (WGS) entry which is preliminary data.</text>
</comment>
<dbReference type="SMART" id="SM00751">
    <property type="entry name" value="BSD"/>
    <property type="match status" value="1"/>
</dbReference>
<sequence length="274" mass="30972">MMMMMMMMMGLGSGVVGISEEALEFVREISLRPQCWTDFPLALDDIDFDMSSAQREHASTVEHLAPSLADLKMNLCPSNMKEEHFWMIYFILLHPRLHKHDVELLSTAQIVETRDILLQTLQKRTNAQLQTSTADGLSLEVNENGNDIQEERSSVEEKKVFGKTVIAEDQEDLDVYKWLEEDVETGPFFNSRNQLGNEQDVSFSDLEDDDNDTSSSNPAKNIHLSSPNESSGWVQLSENSKPSQPASQQKDSESEESNEWLTVDEFDTESVGTA</sequence>
<dbReference type="AlphaFoldDB" id="A0A835M2C9"/>
<keyword evidence="2" id="KW-0732">Signal</keyword>
<dbReference type="PANTHER" id="PTHR31923">
    <property type="entry name" value="BSD DOMAIN-CONTAINING PROTEIN"/>
    <property type="match status" value="1"/>
</dbReference>
<evidence type="ECO:0000259" key="3">
    <source>
        <dbReference type="PROSITE" id="PS50858"/>
    </source>
</evidence>
<protein>
    <recommendedName>
        <fullName evidence="3">BSD domain-containing protein</fullName>
    </recommendedName>
</protein>
<evidence type="ECO:0000256" key="1">
    <source>
        <dbReference type="SAM" id="MobiDB-lite"/>
    </source>
</evidence>
<feature type="compositionally biased region" description="Acidic residues" evidence="1">
    <location>
        <begin position="253"/>
        <end position="268"/>
    </location>
</feature>
<dbReference type="OrthoDB" id="1076611at2759"/>
<organism evidence="4 5">
    <name type="scientific">Coptis chinensis</name>
    <dbReference type="NCBI Taxonomy" id="261450"/>
    <lineage>
        <taxon>Eukaryota</taxon>
        <taxon>Viridiplantae</taxon>
        <taxon>Streptophyta</taxon>
        <taxon>Embryophyta</taxon>
        <taxon>Tracheophyta</taxon>
        <taxon>Spermatophyta</taxon>
        <taxon>Magnoliopsida</taxon>
        <taxon>Ranunculales</taxon>
        <taxon>Ranunculaceae</taxon>
        <taxon>Coptidoideae</taxon>
        <taxon>Coptis</taxon>
    </lineage>
</organism>
<dbReference type="InterPro" id="IPR035925">
    <property type="entry name" value="BSD_dom_sf"/>
</dbReference>
<dbReference type="Gene3D" id="1.10.3970.10">
    <property type="entry name" value="BSD domain"/>
    <property type="match status" value="1"/>
</dbReference>
<feature type="domain" description="BSD" evidence="3">
    <location>
        <begin position="42"/>
        <end position="97"/>
    </location>
</feature>
<dbReference type="EMBL" id="JADFTS010000003">
    <property type="protein sequence ID" value="KAF9613837.1"/>
    <property type="molecule type" value="Genomic_DNA"/>
</dbReference>